<feature type="region of interest" description="Disordered" evidence="1">
    <location>
        <begin position="87"/>
        <end position="116"/>
    </location>
</feature>
<dbReference type="Proteomes" id="UP000694005">
    <property type="component" value="Chromosome A03"/>
</dbReference>
<dbReference type="EMBL" id="LS974619">
    <property type="protein sequence ID" value="CAG7884285.1"/>
    <property type="molecule type" value="Genomic_DNA"/>
</dbReference>
<organism evidence="2 3">
    <name type="scientific">Brassica campestris</name>
    <name type="common">Field mustard</name>
    <dbReference type="NCBI Taxonomy" id="3711"/>
    <lineage>
        <taxon>Eukaryota</taxon>
        <taxon>Viridiplantae</taxon>
        <taxon>Streptophyta</taxon>
        <taxon>Embryophyta</taxon>
        <taxon>Tracheophyta</taxon>
        <taxon>Spermatophyta</taxon>
        <taxon>Magnoliopsida</taxon>
        <taxon>eudicotyledons</taxon>
        <taxon>Gunneridae</taxon>
        <taxon>Pentapetalae</taxon>
        <taxon>rosids</taxon>
        <taxon>malvids</taxon>
        <taxon>Brassicales</taxon>
        <taxon>Brassicaceae</taxon>
        <taxon>Brassiceae</taxon>
        <taxon>Brassica</taxon>
    </lineage>
</organism>
<name>A0A8D9GPA1_BRACM</name>
<protein>
    <submittedName>
        <fullName evidence="2">Uncharacterized protein</fullName>
    </submittedName>
</protein>
<evidence type="ECO:0000256" key="1">
    <source>
        <dbReference type="SAM" id="MobiDB-lite"/>
    </source>
</evidence>
<sequence>MLTAFSRWGMKQYIKIVNFAGHIRGSFFVDQEEKHDELFFEFLSSTGPKKNTKRDNERKVIQLVLVLIKILQRDSRIHECVAASFCSSSSHSVRKDSQKTARDREPSTEQCTMSVG</sequence>
<gene>
    <name evidence="2" type="ORF">BRAPAZ1V2_A03P56280.2</name>
</gene>
<evidence type="ECO:0000313" key="3">
    <source>
        <dbReference type="Proteomes" id="UP000694005"/>
    </source>
</evidence>
<feature type="compositionally biased region" description="Basic and acidic residues" evidence="1">
    <location>
        <begin position="93"/>
        <end position="107"/>
    </location>
</feature>
<reference evidence="2 3" key="1">
    <citation type="submission" date="2021-07" db="EMBL/GenBank/DDBJ databases">
        <authorList>
            <consortium name="Genoscope - CEA"/>
            <person name="William W."/>
        </authorList>
    </citation>
    <scope>NUCLEOTIDE SEQUENCE [LARGE SCALE GENOMIC DNA]</scope>
</reference>
<evidence type="ECO:0000313" key="2">
    <source>
        <dbReference type="EMBL" id="CAG7884285.1"/>
    </source>
</evidence>
<dbReference type="Gramene" id="A03p56280.2_BraZ1">
    <property type="protein sequence ID" value="A03p56280.2_BraZ1.CDS.1"/>
    <property type="gene ID" value="A03g56280.2_BraZ1"/>
</dbReference>
<accession>A0A8D9GPA1</accession>
<dbReference type="AlphaFoldDB" id="A0A8D9GPA1"/>
<proteinExistence type="predicted"/>